<evidence type="ECO:0000256" key="4">
    <source>
        <dbReference type="ARBA" id="ARBA00022448"/>
    </source>
</evidence>
<name>A0ABT7HSW8_9BACT</name>
<keyword evidence="9" id="KW-0406">Ion transport</keyword>
<evidence type="ECO:0000313" key="16">
    <source>
        <dbReference type="Proteomes" id="UP001173801"/>
    </source>
</evidence>
<feature type="signal peptide" evidence="14">
    <location>
        <begin position="1"/>
        <end position="18"/>
    </location>
</feature>
<organism evidence="15 16">
    <name type="scientific">Campylobacter gastrosuis</name>
    <dbReference type="NCBI Taxonomy" id="2974576"/>
    <lineage>
        <taxon>Bacteria</taxon>
        <taxon>Pseudomonadati</taxon>
        <taxon>Campylobacterota</taxon>
        <taxon>Epsilonproteobacteria</taxon>
        <taxon>Campylobacterales</taxon>
        <taxon>Campylobacteraceae</taxon>
        <taxon>Campylobacter</taxon>
    </lineage>
</organism>
<keyword evidence="6" id="KW-0533">Nickel</keyword>
<dbReference type="InterPro" id="IPR011541">
    <property type="entry name" value="Ni/Co_transpt_high_affinity"/>
</dbReference>
<keyword evidence="8 13" id="KW-1133">Transmembrane helix</keyword>
<feature type="transmembrane region" description="Helical" evidence="13">
    <location>
        <begin position="443"/>
        <end position="464"/>
    </location>
</feature>
<feature type="transmembrane region" description="Helical" evidence="13">
    <location>
        <begin position="245"/>
        <end position="266"/>
    </location>
</feature>
<feature type="transmembrane region" description="Helical" evidence="13">
    <location>
        <begin position="287"/>
        <end position="309"/>
    </location>
</feature>
<feature type="transmembrane region" description="Helical" evidence="13">
    <location>
        <begin position="406"/>
        <end position="431"/>
    </location>
</feature>
<keyword evidence="12" id="KW-0170">Cobalt</keyword>
<dbReference type="PANTHER" id="PTHR40659">
    <property type="entry name" value="NICKEL/COBALT EFFLUX SYSTEM RCNA"/>
    <property type="match status" value="1"/>
</dbReference>
<protein>
    <recommendedName>
        <fullName evidence="13">Nickel/cobalt efflux system</fullName>
    </recommendedName>
</protein>
<accession>A0ABT7HSW8</accession>
<evidence type="ECO:0000256" key="14">
    <source>
        <dbReference type="SAM" id="SignalP"/>
    </source>
</evidence>
<dbReference type="PANTHER" id="PTHR40659:SF1">
    <property type="entry name" value="NICKEL_COBALT EFFLUX SYSTEM RCNA"/>
    <property type="match status" value="1"/>
</dbReference>
<sequence>MRVIFAIFLLILNLHACALCSLYSPTAHVKSEFGFQNDLVKDVKFTWIFSENFSNLMLSNYDFNSDKIFSKDELKNVEKGLVDYLVPNGFLTQISYFYNDENATDLVNKIKNYELKFDENRLKFELTILLNLKLKKGLTISALILDKNEYFFFTFLDKKSQEITPDLYLMQNINSNVNFYKFVSKDEAKIDDNKPRLNELIKKDNSYQEIDEIDAKKFDSISQNSLNLLDKIKEIFRQNITPLSLFWVITLSFGYGFLHAAGPGHAKMLTSSYFSAVGGGYLRALKFALKVGFFHVFSAFVLVLFVVFSLREIGDFLNVKIIKFSTIISGFIVIFIALFMLFKTLKKPKIYKWQTHENGCACASCRALNTPKNGLREWILAFSFALVPCPGVILVFILAFELTNYILGLVSGVFMGLGMSCLIFLAALLGQKINQNFSKYQKILRVFGLSLVLVLGIFMVFISFKGGVF</sequence>
<evidence type="ECO:0000256" key="10">
    <source>
        <dbReference type="ARBA" id="ARBA00023112"/>
    </source>
</evidence>
<evidence type="ECO:0000256" key="5">
    <source>
        <dbReference type="ARBA" id="ARBA00022475"/>
    </source>
</evidence>
<keyword evidence="3" id="KW-0171">Cobalt transport</keyword>
<feature type="chain" id="PRO_5045486916" description="Nickel/cobalt efflux system" evidence="14">
    <location>
        <begin position="19"/>
        <end position="469"/>
    </location>
</feature>
<dbReference type="InterPro" id="IPR051224">
    <property type="entry name" value="NiCoT_RcnA"/>
</dbReference>
<keyword evidence="11 13" id="KW-0472">Membrane</keyword>
<keyword evidence="5" id="KW-1003">Cell membrane</keyword>
<keyword evidence="10" id="KW-0921">Nickel transport</keyword>
<evidence type="ECO:0000256" key="2">
    <source>
        <dbReference type="ARBA" id="ARBA00004651"/>
    </source>
</evidence>
<evidence type="ECO:0000313" key="15">
    <source>
        <dbReference type="EMBL" id="MDL0089795.1"/>
    </source>
</evidence>
<dbReference type="EMBL" id="JANURM010000021">
    <property type="protein sequence ID" value="MDL0089795.1"/>
    <property type="molecule type" value="Genomic_DNA"/>
</dbReference>
<evidence type="ECO:0000256" key="6">
    <source>
        <dbReference type="ARBA" id="ARBA00022596"/>
    </source>
</evidence>
<evidence type="ECO:0000256" key="8">
    <source>
        <dbReference type="ARBA" id="ARBA00022989"/>
    </source>
</evidence>
<comment type="function">
    <text evidence="1">Efflux system for nickel and cobalt.</text>
</comment>
<comment type="similarity">
    <text evidence="13">Belongs to the NiCoT transporter (TC 2.A.52) family.</text>
</comment>
<feature type="transmembrane region" description="Helical" evidence="13">
    <location>
        <begin position="378"/>
        <end position="400"/>
    </location>
</feature>
<keyword evidence="14" id="KW-0732">Signal</keyword>
<dbReference type="Pfam" id="PF03824">
    <property type="entry name" value="NicO"/>
    <property type="match status" value="1"/>
</dbReference>
<feature type="transmembrane region" description="Helical" evidence="13">
    <location>
        <begin position="321"/>
        <end position="342"/>
    </location>
</feature>
<keyword evidence="7 13" id="KW-0812">Transmembrane</keyword>
<reference evidence="15" key="1">
    <citation type="submission" date="2022-08" db="EMBL/GenBank/DDBJ databases">
        <authorList>
            <person name="Wang H."/>
        </authorList>
    </citation>
    <scope>NUCLEOTIDE SEQUENCE</scope>
    <source>
        <strain evidence="15">PS10</strain>
    </source>
</reference>
<keyword evidence="16" id="KW-1185">Reference proteome</keyword>
<reference evidence="15" key="2">
    <citation type="journal article" date="2023" name="Microorganisms">
        <title>Isolation and Genomic Characteristics of Cat-Borne Campylobacter felis sp. nov. and Sheep-Borne Campylobacter ovis sp. nov.</title>
        <authorList>
            <person name="Wang H."/>
            <person name="Li Y."/>
            <person name="Gu Y."/>
            <person name="Zhou G."/>
            <person name="Chen X."/>
            <person name="Zhang X."/>
            <person name="Shao Z."/>
            <person name="Zhang J."/>
            <person name="Zhang M."/>
        </authorList>
    </citation>
    <scope>NUCLEOTIDE SEQUENCE</scope>
    <source>
        <strain evidence="15">PS10</strain>
    </source>
</reference>
<comment type="caution">
    <text evidence="15">The sequence shown here is derived from an EMBL/GenBank/DDBJ whole genome shotgun (WGS) entry which is preliminary data.</text>
</comment>
<keyword evidence="4 13" id="KW-0813">Transport</keyword>
<comment type="subcellular location">
    <subcellularLocation>
        <location evidence="2 13">Cell membrane</location>
        <topology evidence="2 13">Multi-pass membrane protein</topology>
    </subcellularLocation>
</comment>
<dbReference type="Pfam" id="PF06226">
    <property type="entry name" value="DUF1007"/>
    <property type="match status" value="1"/>
</dbReference>
<evidence type="ECO:0000256" key="1">
    <source>
        <dbReference type="ARBA" id="ARBA00002510"/>
    </source>
</evidence>
<evidence type="ECO:0000256" key="7">
    <source>
        <dbReference type="ARBA" id="ARBA00022692"/>
    </source>
</evidence>
<proteinExistence type="inferred from homology"/>
<evidence type="ECO:0000256" key="9">
    <source>
        <dbReference type="ARBA" id="ARBA00023065"/>
    </source>
</evidence>
<evidence type="ECO:0000256" key="13">
    <source>
        <dbReference type="RuleBase" id="RU362101"/>
    </source>
</evidence>
<evidence type="ECO:0000256" key="12">
    <source>
        <dbReference type="ARBA" id="ARBA00023285"/>
    </source>
</evidence>
<gene>
    <name evidence="15" type="ORF">NYG85_10530</name>
</gene>
<evidence type="ECO:0000256" key="3">
    <source>
        <dbReference type="ARBA" id="ARBA00022426"/>
    </source>
</evidence>
<evidence type="ECO:0000256" key="11">
    <source>
        <dbReference type="ARBA" id="ARBA00023136"/>
    </source>
</evidence>
<dbReference type="InterPro" id="IPR010412">
    <property type="entry name" value="DUF1007"/>
</dbReference>
<dbReference type="RefSeq" id="WP_284938535.1">
    <property type="nucleotide sequence ID" value="NZ_JANURM010000021.1"/>
</dbReference>
<dbReference type="Proteomes" id="UP001173801">
    <property type="component" value="Unassembled WGS sequence"/>
</dbReference>